<name>A0ABU2KXG4_9ACTN</name>
<keyword evidence="4" id="KW-1185">Reference proteome</keyword>
<evidence type="ECO:0000256" key="1">
    <source>
        <dbReference type="SAM" id="MobiDB-lite"/>
    </source>
</evidence>
<dbReference type="Pfam" id="PF09250">
    <property type="entry name" value="Prim-Pol"/>
    <property type="match status" value="1"/>
</dbReference>
<organism evidence="3 4">
    <name type="scientific">Streptomonospora wellingtoniae</name>
    <dbReference type="NCBI Taxonomy" id="3075544"/>
    <lineage>
        <taxon>Bacteria</taxon>
        <taxon>Bacillati</taxon>
        <taxon>Actinomycetota</taxon>
        <taxon>Actinomycetes</taxon>
        <taxon>Streptosporangiales</taxon>
        <taxon>Nocardiopsidaceae</taxon>
        <taxon>Streptomonospora</taxon>
    </lineage>
</organism>
<dbReference type="SUPFAM" id="SSF56747">
    <property type="entry name" value="Prim-pol domain"/>
    <property type="match status" value="1"/>
</dbReference>
<evidence type="ECO:0000259" key="2">
    <source>
        <dbReference type="SMART" id="SM00943"/>
    </source>
</evidence>
<accession>A0ABU2KXG4</accession>
<feature type="domain" description="DNA primase/polymerase bifunctional N-terminal" evidence="2">
    <location>
        <begin position="10"/>
        <end position="186"/>
    </location>
</feature>
<dbReference type="Proteomes" id="UP001183226">
    <property type="component" value="Unassembled WGS sequence"/>
</dbReference>
<feature type="region of interest" description="Disordered" evidence="1">
    <location>
        <begin position="275"/>
        <end position="299"/>
    </location>
</feature>
<sequence>MSTTDVLPFVLAAARRGWHVFPLAYGTKRPDRRFRDWERHATNEADRIRAFWGRGRFNYGIATGPSRLVVVDLDTPKPGSEPPPEWQRPGITEGADVFAALAEEHQAELPLDTFSVRTRRGGLHLYYARPEGSAYRNTTGKLGWLIDTRARGGYVVGPGSHVADEDGAGTYAVENPAPVGPLPDWIARRLPALEPVRITSGQVNAMLANHPHAAGYAAAALRGEVDRVLATRRGHRNHTLNAAAFALGQLVGGGLLPKHLAEDALTAAGRQAGLGANESEATVRSGIQAGLREPRGGAA</sequence>
<reference evidence="4" key="1">
    <citation type="submission" date="2023-07" db="EMBL/GenBank/DDBJ databases">
        <title>30 novel species of actinomycetes from the DSMZ collection.</title>
        <authorList>
            <person name="Nouioui I."/>
        </authorList>
    </citation>
    <scope>NUCLEOTIDE SEQUENCE [LARGE SCALE GENOMIC DNA]</scope>
    <source>
        <strain evidence="4">DSM 45055</strain>
    </source>
</reference>
<gene>
    <name evidence="3" type="ORF">RM446_17860</name>
</gene>
<protein>
    <submittedName>
        <fullName evidence="3">Bifunctional DNA primase/polymerase</fullName>
    </submittedName>
</protein>
<dbReference type="InterPro" id="IPR015330">
    <property type="entry name" value="DNA_primase/pol_bifunc_N"/>
</dbReference>
<dbReference type="EMBL" id="JAVREK010000020">
    <property type="protein sequence ID" value="MDT0303985.1"/>
    <property type="molecule type" value="Genomic_DNA"/>
</dbReference>
<evidence type="ECO:0000313" key="4">
    <source>
        <dbReference type="Proteomes" id="UP001183226"/>
    </source>
</evidence>
<proteinExistence type="predicted"/>
<evidence type="ECO:0000313" key="3">
    <source>
        <dbReference type="EMBL" id="MDT0303985.1"/>
    </source>
</evidence>
<dbReference type="RefSeq" id="WP_311546479.1">
    <property type="nucleotide sequence ID" value="NZ_JAVREK010000020.1"/>
</dbReference>
<dbReference type="CDD" id="cd04859">
    <property type="entry name" value="Prim_Pol"/>
    <property type="match status" value="1"/>
</dbReference>
<comment type="caution">
    <text evidence="3">The sequence shown here is derived from an EMBL/GenBank/DDBJ whole genome shotgun (WGS) entry which is preliminary data.</text>
</comment>
<dbReference type="SMART" id="SM00943">
    <property type="entry name" value="Prim-Pol"/>
    <property type="match status" value="1"/>
</dbReference>